<gene>
    <name evidence="3" type="ORF">QF035_001266</name>
</gene>
<keyword evidence="2" id="KW-0812">Transmembrane</keyword>
<keyword evidence="2" id="KW-1133">Transmembrane helix</keyword>
<feature type="region of interest" description="Disordered" evidence="1">
    <location>
        <begin position="62"/>
        <end position="99"/>
    </location>
</feature>
<organism evidence="3 4">
    <name type="scientific">Streptomyces umbrinus</name>
    <dbReference type="NCBI Taxonomy" id="67370"/>
    <lineage>
        <taxon>Bacteria</taxon>
        <taxon>Bacillati</taxon>
        <taxon>Actinomycetota</taxon>
        <taxon>Actinomycetes</taxon>
        <taxon>Kitasatosporales</taxon>
        <taxon>Streptomycetaceae</taxon>
        <taxon>Streptomyces</taxon>
        <taxon>Streptomyces phaeochromogenes group</taxon>
    </lineage>
</organism>
<keyword evidence="2" id="KW-0472">Membrane</keyword>
<protein>
    <recommendedName>
        <fullName evidence="5">Serine/arginine repetitive matrix protein 2</fullName>
    </recommendedName>
</protein>
<keyword evidence="4" id="KW-1185">Reference proteome</keyword>
<dbReference type="Proteomes" id="UP001230328">
    <property type="component" value="Unassembled WGS sequence"/>
</dbReference>
<evidence type="ECO:0000313" key="4">
    <source>
        <dbReference type="Proteomes" id="UP001230328"/>
    </source>
</evidence>
<name>A0ABU0SJG2_9ACTN</name>
<proteinExistence type="predicted"/>
<evidence type="ECO:0000256" key="2">
    <source>
        <dbReference type="SAM" id="Phobius"/>
    </source>
</evidence>
<evidence type="ECO:0000313" key="3">
    <source>
        <dbReference type="EMBL" id="MDQ1023684.1"/>
    </source>
</evidence>
<dbReference type="RefSeq" id="WP_307518833.1">
    <property type="nucleotide sequence ID" value="NZ_JAUSZI010000002.1"/>
</dbReference>
<evidence type="ECO:0008006" key="5">
    <source>
        <dbReference type="Google" id="ProtNLM"/>
    </source>
</evidence>
<feature type="compositionally biased region" description="Polar residues" evidence="1">
    <location>
        <begin position="90"/>
        <end position="99"/>
    </location>
</feature>
<sequence>MRVFDIERQEWGGSRRERLFHPDQYLDVPRQKTVRQQTGIVLAVAGLAFGIWALAWKDEPEPYREPAATGQDSSETTSGGTGDDVPPNGSPSQDTTFESSAALPEDYESFQDVAGYRVALPKGWERKSRSSQYGIDIVDYRSPDGTRRLQVFQVMETSPYSSLQAAQIEAEKLDGYEPVAMEEVPSAVGQAAEHEYRADEIAGELGGGGSRHVIDHRFEATDGERYALVAYGSEADGTEDERELVDTALLWFCPPGTQCDDPVG</sequence>
<comment type="caution">
    <text evidence="3">The sequence shown here is derived from an EMBL/GenBank/DDBJ whole genome shotgun (WGS) entry which is preliminary data.</text>
</comment>
<evidence type="ECO:0000256" key="1">
    <source>
        <dbReference type="SAM" id="MobiDB-lite"/>
    </source>
</evidence>
<dbReference type="EMBL" id="JAUSZI010000002">
    <property type="protein sequence ID" value="MDQ1023684.1"/>
    <property type="molecule type" value="Genomic_DNA"/>
</dbReference>
<reference evidence="3 4" key="1">
    <citation type="submission" date="2023-07" db="EMBL/GenBank/DDBJ databases">
        <title>Comparative genomics of wheat-associated soil bacteria to identify genetic determinants of phenazine resistance.</title>
        <authorList>
            <person name="Mouncey N."/>
        </authorList>
    </citation>
    <scope>NUCLEOTIDE SEQUENCE [LARGE SCALE GENOMIC DNA]</scope>
    <source>
        <strain evidence="3 4">V2I4</strain>
    </source>
</reference>
<accession>A0ABU0SJG2</accession>
<feature type="transmembrane region" description="Helical" evidence="2">
    <location>
        <begin position="39"/>
        <end position="56"/>
    </location>
</feature>